<gene>
    <name evidence="1" type="ORF">LTR97_007614</name>
</gene>
<comment type="caution">
    <text evidence="1">The sequence shown here is derived from an EMBL/GenBank/DDBJ whole genome shotgun (WGS) entry which is preliminary data.</text>
</comment>
<sequence>MLKIDRFQKAVEGGKATIEDAQQCLLELQANLMRLPLEERRLKCQELMAGGKVLRWLWDSRKADYANIYDGTNGQAFSTLHLWFLVPENLEEFVWKWLHIVANHILSSRDYTALDKQQPVNQRQEYTDFGWAHHILGALAEAHVQWSADGTVNDALRAWERAYNAFGPGAHGRRWRAIPLVAMSVCVARHLVREDLHPCDPQLFDMWMTTYQQSGLANERRLRERYARHMLFHPTRADAAPMLDVVYHGGFPWDEVGSSSRNNFAGDMLRAAYLLRLQGRGRDALGFEGLMERKASDTYHSMAKMHRKWDSDPKFHHLRKSDED</sequence>
<dbReference type="EMBL" id="JAVRQU010000011">
    <property type="protein sequence ID" value="KAK5697476.1"/>
    <property type="molecule type" value="Genomic_DNA"/>
</dbReference>
<accession>A0AAN7ZMW1</accession>
<name>A0AAN7ZMW1_9PEZI</name>
<evidence type="ECO:0000313" key="1">
    <source>
        <dbReference type="EMBL" id="KAK5697476.1"/>
    </source>
</evidence>
<dbReference type="Proteomes" id="UP001310594">
    <property type="component" value="Unassembled WGS sequence"/>
</dbReference>
<dbReference type="AlphaFoldDB" id="A0AAN7ZMW1"/>
<reference evidence="1" key="1">
    <citation type="submission" date="2023-08" db="EMBL/GenBank/DDBJ databases">
        <title>Black Yeasts Isolated from many extreme environments.</title>
        <authorList>
            <person name="Coleine C."/>
            <person name="Stajich J.E."/>
            <person name="Selbmann L."/>
        </authorList>
    </citation>
    <scope>NUCLEOTIDE SEQUENCE</scope>
    <source>
        <strain evidence="1">CCFEE 5810</strain>
    </source>
</reference>
<protein>
    <submittedName>
        <fullName evidence="1">Uncharacterized protein</fullName>
    </submittedName>
</protein>
<organism evidence="1 2">
    <name type="scientific">Elasticomyces elasticus</name>
    <dbReference type="NCBI Taxonomy" id="574655"/>
    <lineage>
        <taxon>Eukaryota</taxon>
        <taxon>Fungi</taxon>
        <taxon>Dikarya</taxon>
        <taxon>Ascomycota</taxon>
        <taxon>Pezizomycotina</taxon>
        <taxon>Dothideomycetes</taxon>
        <taxon>Dothideomycetidae</taxon>
        <taxon>Mycosphaerellales</taxon>
        <taxon>Teratosphaeriaceae</taxon>
        <taxon>Elasticomyces</taxon>
    </lineage>
</organism>
<proteinExistence type="predicted"/>
<evidence type="ECO:0000313" key="2">
    <source>
        <dbReference type="Proteomes" id="UP001310594"/>
    </source>
</evidence>